<feature type="binding site" evidence="5">
    <location>
        <begin position="201"/>
        <end position="202"/>
    </location>
    <ligand>
        <name>1-deoxy-D-threo-hexo-2,5-diulose 6-phosphate</name>
        <dbReference type="ChEBI" id="CHEBI:58861"/>
    </ligand>
</feature>
<dbReference type="GO" id="GO:0009073">
    <property type="term" value="P:aromatic amino acid family biosynthetic process"/>
    <property type="evidence" value="ECO:0007669"/>
    <property type="project" value="UniProtKB-UniRule"/>
</dbReference>
<dbReference type="GO" id="GO:0008652">
    <property type="term" value="P:amino acid biosynthetic process"/>
    <property type="evidence" value="ECO:0007669"/>
    <property type="project" value="UniProtKB-KW"/>
</dbReference>
<evidence type="ECO:0000313" key="8">
    <source>
        <dbReference type="EMBL" id="ATZ60545.1"/>
    </source>
</evidence>
<dbReference type="InterPro" id="IPR013785">
    <property type="entry name" value="Aldolase_TIM"/>
</dbReference>
<comment type="catalytic activity">
    <reaction evidence="5">
        <text>1-deoxy-D-threo-hexo-2,5-diulose 6-phosphate + L-aspartate 4-semialdehyde = 2,3-dioxopropyl phosphate + 2-amino-2,3,7-trideoxy-D-lyxo-hept-6-ulosonate</text>
        <dbReference type="Rhea" id="RHEA:25952"/>
        <dbReference type="ChEBI" id="CHEBI:58859"/>
        <dbReference type="ChEBI" id="CHEBI:58860"/>
        <dbReference type="ChEBI" id="CHEBI:58861"/>
        <dbReference type="ChEBI" id="CHEBI:537519"/>
        <dbReference type="EC" id="2.2.1.10"/>
    </reaction>
</comment>
<dbReference type="InterPro" id="IPR050456">
    <property type="entry name" value="DeoC/FbaB_aldolase"/>
</dbReference>
<dbReference type="SUPFAM" id="SSF51569">
    <property type="entry name" value="Aldolase"/>
    <property type="match status" value="1"/>
</dbReference>
<reference evidence="8 9" key="1">
    <citation type="submission" date="2016-10" db="EMBL/GenBank/DDBJ databases">
        <authorList>
            <person name="Varghese N."/>
        </authorList>
    </citation>
    <scope>NUCLEOTIDE SEQUENCE [LARGE SCALE GENOMIC DNA]</scope>
    <source>
        <strain evidence="8 9">KB11</strain>
    </source>
</reference>
<dbReference type="Proteomes" id="UP000232133">
    <property type="component" value="Chromosome"/>
</dbReference>
<evidence type="ECO:0000256" key="1">
    <source>
        <dbReference type="ARBA" id="ARBA00022605"/>
    </source>
</evidence>
<comment type="function">
    <text evidence="5">Catalyzes a transaldol reaction between 6-deoxy-5-ketofructose 1-phosphate (DKFP) and L-aspartate semialdehyde (ASA) with an elimination of hydroxypyruvaldehyde phosphate to yield 2-amino-3,7-dideoxy-D-threo-hept-6-ulosonate (ADH). Plays a key role in an alternative pathway of the biosynthesis of 3-dehydroquinate (DHQ), which is involved in the canonical pathway for the biosynthesis of aromatic amino acids.</text>
</comment>
<dbReference type="PANTHER" id="PTHR47916">
    <property type="entry name" value="FRUCTOSE-BISPHOSPHATE ALDOLASE CLASS 1"/>
    <property type="match status" value="1"/>
</dbReference>
<protein>
    <recommendedName>
        <fullName evidence="5 6">2-amino-3,7-dideoxy-D-threo-hept-6-ulosonate synthase</fullName>
        <shortName evidence="5">ADH synthase</shortName>
        <shortName evidence="5">ADHS</shortName>
        <shortName evidence="5">ADTH synthase</shortName>
        <ecNumber evidence="5 6">2.2.1.10</ecNumber>
    </recommendedName>
</protein>
<name>A0A2H4U8U1_METSM</name>
<accession>A0A2H4U8U1</accession>
<dbReference type="Pfam" id="PF01791">
    <property type="entry name" value="DeoC"/>
    <property type="match status" value="1"/>
</dbReference>
<proteinExistence type="inferred from homology"/>
<feature type="binding site" evidence="5">
    <location>
        <begin position="25"/>
        <end position="29"/>
    </location>
    <ligand>
        <name>1-deoxy-D-threo-hexo-2,5-diulose 6-phosphate</name>
        <dbReference type="ChEBI" id="CHEBI:58861"/>
    </ligand>
</feature>
<feature type="binding site" evidence="5">
    <location>
        <begin position="229"/>
        <end position="230"/>
    </location>
    <ligand>
        <name>1-deoxy-D-threo-hexo-2,5-diulose 6-phosphate</name>
        <dbReference type="ChEBI" id="CHEBI:58861"/>
    </ligand>
</feature>
<dbReference type="PIRSF" id="PIRSF038992">
    <property type="entry name" value="Aldolase_Ia"/>
    <property type="match status" value="1"/>
</dbReference>
<dbReference type="InterPro" id="IPR041720">
    <property type="entry name" value="FbaB-like"/>
</dbReference>
<dbReference type="InterPro" id="IPR010210">
    <property type="entry name" value="ADH_synthase"/>
</dbReference>
<feature type="binding site" evidence="5">
    <location>
        <begin position="145"/>
        <end position="147"/>
    </location>
    <ligand>
        <name>1-deoxy-D-threo-hexo-2,5-diulose 6-phosphate</name>
        <dbReference type="ChEBI" id="CHEBI:58861"/>
    </ligand>
</feature>
<dbReference type="GO" id="GO:0004332">
    <property type="term" value="F:fructose-bisphosphate aldolase activity"/>
    <property type="evidence" value="ECO:0007669"/>
    <property type="project" value="InterPro"/>
</dbReference>
<dbReference type="Gene3D" id="3.20.20.70">
    <property type="entry name" value="Aldolase class I"/>
    <property type="match status" value="1"/>
</dbReference>
<evidence type="ECO:0000256" key="5">
    <source>
        <dbReference type="HAMAP-Rule" id="MF_00960"/>
    </source>
</evidence>
<dbReference type="EC" id="2.2.1.10" evidence="5 6"/>
<dbReference type="SMART" id="SM01133">
    <property type="entry name" value="DeoC"/>
    <property type="match status" value="1"/>
</dbReference>
<comment type="similarity">
    <text evidence="5">Belongs to the DeoC/FbaB aldolase family. ADHS subfamily.</text>
</comment>
<comment type="subunit">
    <text evidence="5">Homodecamer.</text>
</comment>
<dbReference type="HAMAP" id="MF_00960">
    <property type="entry name" value="ADH_synthase"/>
    <property type="match status" value="1"/>
</dbReference>
<feature type="active site" description="Schiff-base intermediate with substrate" evidence="5">
    <location>
        <position position="176"/>
    </location>
</feature>
<evidence type="ECO:0000256" key="4">
    <source>
        <dbReference type="ARBA" id="ARBA00023270"/>
    </source>
</evidence>
<sequence length="263" mass="28217">MIGKKIRLERIINRHTGRTVIAPMDHGVSNGPMKGIIDIDKTVESISQGGADAILMHKGIVEQGHRGYGKDIGLIVHLSASTSLAPNPNNKVIVTSVEKAIQLGADAVSVHVNLGSETESEMLQELGEISETCSYWGIPLLAMMYPRGQKVENEHDVELVKHAARVGSELGVDIVKTNYTGDPDSFKEVVEGALVPVVIAGGPKVDTDEELLQMVKDSIEVGGAGVAFGRNLFQAENPGKITKAISEVVHNDLEVNEALKFLK</sequence>
<dbReference type="PANTHER" id="PTHR47916:SF1">
    <property type="entry name" value="3-HYDROXY-5-PHOSPHONOOXYPENTANE-2,4-DIONE THIOLASE"/>
    <property type="match status" value="1"/>
</dbReference>
<dbReference type="EMBL" id="CP017803">
    <property type="protein sequence ID" value="ATZ60545.1"/>
    <property type="molecule type" value="Genomic_DNA"/>
</dbReference>
<feature type="active site" description="Schiff-base intermediate with dihydroxyacetone-P" evidence="7">
    <location>
        <position position="176"/>
    </location>
</feature>
<feature type="active site" description="Proton donor" evidence="5 7">
    <location>
        <position position="145"/>
    </location>
</feature>
<evidence type="ECO:0000256" key="2">
    <source>
        <dbReference type="ARBA" id="ARBA00022679"/>
    </source>
</evidence>
<keyword evidence="1 5" id="KW-0028">Amino-acid biosynthesis</keyword>
<dbReference type="AlphaFoldDB" id="A0A2H4U8U1"/>
<dbReference type="CDD" id="cd00958">
    <property type="entry name" value="DhnA"/>
    <property type="match status" value="1"/>
</dbReference>
<feature type="active site" description="Proton acceptor" evidence="5">
    <location>
        <position position="25"/>
    </location>
</feature>
<dbReference type="NCBIfam" id="NF005556">
    <property type="entry name" value="PRK07226.1"/>
    <property type="match status" value="1"/>
</dbReference>
<evidence type="ECO:0000256" key="3">
    <source>
        <dbReference type="ARBA" id="ARBA00023141"/>
    </source>
</evidence>
<dbReference type="InterPro" id="IPR002915">
    <property type="entry name" value="DeoC/FbaB/LacD_aldolase"/>
</dbReference>
<keyword evidence="4 5" id="KW-0704">Schiff base</keyword>
<dbReference type="GO" id="GO:0016836">
    <property type="term" value="F:hydro-lyase activity"/>
    <property type="evidence" value="ECO:0007669"/>
    <property type="project" value="InterPro"/>
</dbReference>
<evidence type="ECO:0000256" key="6">
    <source>
        <dbReference type="NCBIfam" id="TIGR01949"/>
    </source>
</evidence>
<evidence type="ECO:0000313" key="9">
    <source>
        <dbReference type="Proteomes" id="UP000232133"/>
    </source>
</evidence>
<organism evidence="8 9">
    <name type="scientific">Methanobrevibacter smithii</name>
    <dbReference type="NCBI Taxonomy" id="2173"/>
    <lineage>
        <taxon>Archaea</taxon>
        <taxon>Methanobacteriati</taxon>
        <taxon>Methanobacteriota</taxon>
        <taxon>Methanomada group</taxon>
        <taxon>Methanobacteria</taxon>
        <taxon>Methanobacteriales</taxon>
        <taxon>Methanobacteriaceae</taxon>
        <taxon>Methanobrevibacter</taxon>
    </lineage>
</organism>
<evidence type="ECO:0000256" key="7">
    <source>
        <dbReference type="PIRSR" id="PIRSR038992-1"/>
    </source>
</evidence>
<dbReference type="OMA" id="VDHFVGY"/>
<keyword evidence="2 5" id="KW-0808">Transferase</keyword>
<keyword evidence="3 5" id="KW-0057">Aromatic amino acid biosynthesis</keyword>
<gene>
    <name evidence="5" type="primary">aroA'</name>
    <name evidence="8" type="ORF">BK798_03870</name>
</gene>
<dbReference type="NCBIfam" id="TIGR01949">
    <property type="entry name" value="ADH_synth"/>
    <property type="match status" value="1"/>
</dbReference>
<dbReference type="GO" id="GO:0016744">
    <property type="term" value="F:transketolase or transaldolase activity"/>
    <property type="evidence" value="ECO:0007669"/>
    <property type="project" value="UniProtKB-UniRule"/>
</dbReference>